<gene>
    <name evidence="2" type="ORF">OE749_03045</name>
</gene>
<dbReference type="EMBL" id="JAOWKX010000001">
    <property type="protein sequence ID" value="MCV2883677.1"/>
    <property type="molecule type" value="Genomic_DNA"/>
</dbReference>
<name>A0ABT3A4R5_9ALTE</name>
<dbReference type="PROSITE" id="PS51257">
    <property type="entry name" value="PROKAR_LIPOPROTEIN"/>
    <property type="match status" value="1"/>
</dbReference>
<proteinExistence type="predicted"/>
<organism evidence="2 3">
    <name type="scientific">Fluctibacter corallii</name>
    <dbReference type="NCBI Taxonomy" id="2984329"/>
    <lineage>
        <taxon>Bacteria</taxon>
        <taxon>Pseudomonadati</taxon>
        <taxon>Pseudomonadota</taxon>
        <taxon>Gammaproteobacteria</taxon>
        <taxon>Alteromonadales</taxon>
        <taxon>Alteromonadaceae</taxon>
        <taxon>Fluctibacter</taxon>
    </lineage>
</organism>
<keyword evidence="1" id="KW-0732">Signal</keyword>
<feature type="signal peptide" evidence="1">
    <location>
        <begin position="1"/>
        <end position="19"/>
    </location>
</feature>
<evidence type="ECO:0000256" key="1">
    <source>
        <dbReference type="SAM" id="SignalP"/>
    </source>
</evidence>
<reference evidence="2 3" key="1">
    <citation type="submission" date="2022-10" db="EMBL/GenBank/DDBJ databases">
        <title>Aestuariibacter sp. AA17 isolated from Montipora capitata coral fragment.</title>
        <authorList>
            <person name="Emsley S.A."/>
            <person name="Pfannmuller K.M."/>
            <person name="Loughran R.M."/>
            <person name="Shlafstein M."/>
            <person name="Papke E."/>
            <person name="Saw J.H."/>
            <person name="Ushijima B."/>
            <person name="Videau P."/>
        </authorList>
    </citation>
    <scope>NUCLEOTIDE SEQUENCE [LARGE SCALE GENOMIC DNA]</scope>
    <source>
        <strain evidence="2 3">AA17</strain>
    </source>
</reference>
<accession>A0ABT3A4R5</accession>
<dbReference type="InterPro" id="IPR005619">
    <property type="entry name" value="Uncharacterised_YajG"/>
</dbReference>
<protein>
    <submittedName>
        <fullName evidence="2">YajG family lipoprotein</fullName>
    </submittedName>
</protein>
<dbReference type="RefSeq" id="WP_263710873.1">
    <property type="nucleotide sequence ID" value="NZ_JAOWKX010000001.1"/>
</dbReference>
<evidence type="ECO:0000313" key="3">
    <source>
        <dbReference type="Proteomes" id="UP001652504"/>
    </source>
</evidence>
<keyword evidence="2" id="KW-0449">Lipoprotein</keyword>
<dbReference type="Pfam" id="PF03923">
    <property type="entry name" value="Lipoprotein_16"/>
    <property type="match status" value="1"/>
</dbReference>
<comment type="caution">
    <text evidence="2">The sequence shown here is derived from an EMBL/GenBank/DDBJ whole genome shotgun (WGS) entry which is preliminary data.</text>
</comment>
<feature type="chain" id="PRO_5047136544" evidence="1">
    <location>
        <begin position="20"/>
        <end position="193"/>
    </location>
</feature>
<keyword evidence="3" id="KW-1185">Reference proteome</keyword>
<sequence length="193" mass="21395">MRKKMLLNLLGVMSLVGMMAGCSVTPQIVVLEPALTIQSSSIGSEQAVSVKISDVRLQKYLGMVGKKGEKQAPIMTSEPLENIVKEAVSEGLARKGFRITDGADMTLSIAIQSFQYERVDEDWTKGVIIKSVMDIKAEKPTGNMKKTFRSEQEERVVFSPDEEKNAKWLNEALSRALSKILSDEDLLVYISTH</sequence>
<evidence type="ECO:0000313" key="2">
    <source>
        <dbReference type="EMBL" id="MCV2883677.1"/>
    </source>
</evidence>
<dbReference type="Proteomes" id="UP001652504">
    <property type="component" value="Unassembled WGS sequence"/>
</dbReference>